<sequence>MTHIDTNEALAVQRSISSDTAMQPMRVLIMTSVEGEREAVLRGLRQSSTNAAATKLEPQAESVSSQPECTETNHTVSLPQLHFDVVLAGVGSAAAAVHTTRALLASPMPYDLVINAGIAGGFKGRAEIGTLVVASEIICADLGAESEEGFISIDKLGFGSAYAAAAKPYSAHLAKALGEAQLSAVHASILTLSTVTGTRESAEELLARFPEAAAEAMEGFGVAAAAEAANVPVIELRAISNPIGPRDRSAWRIGDALRALEAACVVLKEVYA</sequence>
<evidence type="ECO:0000313" key="4">
    <source>
        <dbReference type="EMBL" id="SMG55825.1"/>
    </source>
</evidence>
<dbReference type="SUPFAM" id="SSF53167">
    <property type="entry name" value="Purine and uridine phosphorylases"/>
    <property type="match status" value="1"/>
</dbReference>
<keyword evidence="1" id="KW-0474">Menaquinone biosynthesis</keyword>
<dbReference type="Proteomes" id="UP000193834">
    <property type="component" value="Unassembled WGS sequence"/>
</dbReference>
<dbReference type="NCBIfam" id="NF006087">
    <property type="entry name" value="PRK08236.1"/>
    <property type="match status" value="1"/>
</dbReference>
<dbReference type="PANTHER" id="PTHR46832">
    <property type="entry name" value="5'-METHYLTHIOADENOSINE/S-ADENOSYLHOMOCYSTEINE NUCLEOSIDASE"/>
    <property type="match status" value="1"/>
</dbReference>
<gene>
    <name evidence="1" type="primary">mqnB</name>
    <name evidence="4" type="ORF">SAMN06295960_4019</name>
</gene>
<proteinExistence type="inferred from homology"/>
<comment type="similarity">
    <text evidence="1">Belongs to the PNP/UDP phosphorylase family. Futalosine hydrolase subfamily.</text>
</comment>
<keyword evidence="5" id="KW-1185">Reference proteome</keyword>
<comment type="pathway">
    <text evidence="1">Quinol/quinone metabolism; menaquinone biosynthesis.</text>
</comment>
<protein>
    <recommendedName>
        <fullName evidence="1 2">Futalosine hydrolase</fullName>
        <shortName evidence="1">FL hydrolase</shortName>
        <ecNumber evidence="1 2">3.2.2.26</ecNumber>
    </recommendedName>
    <alternativeName>
        <fullName evidence="1">Futalosine nucleosidase</fullName>
    </alternativeName>
    <alternativeName>
        <fullName evidence="1">Menaquinone biosynthetic enzyme MqnB</fullName>
    </alternativeName>
</protein>
<name>A0A1X7LPS2_9BACL</name>
<dbReference type="NCBIfam" id="TIGR03664">
    <property type="entry name" value="fut_nucase"/>
    <property type="match status" value="1"/>
</dbReference>
<dbReference type="GO" id="GO:0008930">
    <property type="term" value="F:methylthioadenosine nucleosidase activity"/>
    <property type="evidence" value="ECO:0007669"/>
    <property type="project" value="TreeGrafter"/>
</dbReference>
<dbReference type="EMBL" id="FXAZ01000006">
    <property type="protein sequence ID" value="SMG55825.1"/>
    <property type="molecule type" value="Genomic_DNA"/>
</dbReference>
<feature type="domain" description="Nucleoside phosphorylase" evidence="3">
    <location>
        <begin position="85"/>
        <end position="248"/>
    </location>
</feature>
<dbReference type="Gene3D" id="3.40.50.1580">
    <property type="entry name" value="Nucleoside phosphorylase domain"/>
    <property type="match status" value="1"/>
</dbReference>
<dbReference type="UniPathway" id="UPA00079"/>
<dbReference type="InterPro" id="IPR035994">
    <property type="entry name" value="Nucleoside_phosphorylase_sf"/>
</dbReference>
<dbReference type="Pfam" id="PF01048">
    <property type="entry name" value="PNP_UDP_1"/>
    <property type="match status" value="1"/>
</dbReference>
<dbReference type="GO" id="GO:0009234">
    <property type="term" value="P:menaquinone biosynthetic process"/>
    <property type="evidence" value="ECO:0007669"/>
    <property type="project" value="UniProtKB-UniRule"/>
</dbReference>
<comment type="function">
    <text evidence="1">Catalyzes the hydrolysis of futalosine (FL) to dehypoxanthine futalosine (DHFL) and hypoxanthine, a step in the biosynthesis of menaquinone (MK, vitamin K2).</text>
</comment>
<organism evidence="4 5">
    <name type="scientific">Paenibacillus aquistagni</name>
    <dbReference type="NCBI Taxonomy" id="1852522"/>
    <lineage>
        <taxon>Bacteria</taxon>
        <taxon>Bacillati</taxon>
        <taxon>Bacillota</taxon>
        <taxon>Bacilli</taxon>
        <taxon>Bacillales</taxon>
        <taxon>Paenibacillaceae</taxon>
        <taxon>Paenibacillus</taxon>
    </lineage>
</organism>
<dbReference type="InterPro" id="IPR019963">
    <property type="entry name" value="FL_hydrolase_MqnB"/>
</dbReference>
<dbReference type="GO" id="GO:0008782">
    <property type="term" value="F:adenosylhomocysteine nucleosidase activity"/>
    <property type="evidence" value="ECO:0007669"/>
    <property type="project" value="TreeGrafter"/>
</dbReference>
<evidence type="ECO:0000256" key="1">
    <source>
        <dbReference type="HAMAP-Rule" id="MF_00991"/>
    </source>
</evidence>
<accession>A0A1X7LPS2</accession>
<dbReference type="STRING" id="1852522.SAMN06295960_4019"/>
<keyword evidence="1 4" id="KW-0378">Hydrolase</keyword>
<evidence type="ECO:0000256" key="2">
    <source>
        <dbReference type="NCBIfam" id="TIGR03664"/>
    </source>
</evidence>
<dbReference type="GO" id="GO:0005829">
    <property type="term" value="C:cytosol"/>
    <property type="evidence" value="ECO:0007669"/>
    <property type="project" value="TreeGrafter"/>
</dbReference>
<dbReference type="CDD" id="cd17766">
    <property type="entry name" value="futalosine_nucleosidase_MqnB"/>
    <property type="match status" value="1"/>
</dbReference>
<dbReference type="AlphaFoldDB" id="A0A1X7LPS2"/>
<comment type="catalytic activity">
    <reaction evidence="1">
        <text>futalosine + H2O = dehypoxanthine futalosine + hypoxanthine</text>
        <dbReference type="Rhea" id="RHEA:25904"/>
        <dbReference type="ChEBI" id="CHEBI:15377"/>
        <dbReference type="ChEBI" id="CHEBI:17368"/>
        <dbReference type="ChEBI" id="CHEBI:58863"/>
        <dbReference type="ChEBI" id="CHEBI:58864"/>
        <dbReference type="EC" id="3.2.2.26"/>
    </reaction>
</comment>
<dbReference type="GO" id="GO:0019284">
    <property type="term" value="P:L-methionine salvage from S-adenosylmethionine"/>
    <property type="evidence" value="ECO:0007669"/>
    <property type="project" value="TreeGrafter"/>
</dbReference>
<reference evidence="4 5" key="1">
    <citation type="submission" date="2017-04" db="EMBL/GenBank/DDBJ databases">
        <authorList>
            <person name="Afonso C.L."/>
            <person name="Miller P.J."/>
            <person name="Scott M.A."/>
            <person name="Spackman E."/>
            <person name="Goraichik I."/>
            <person name="Dimitrov K.M."/>
            <person name="Suarez D.L."/>
            <person name="Swayne D.E."/>
        </authorList>
    </citation>
    <scope>NUCLEOTIDE SEQUENCE [LARGE SCALE GENOMIC DNA]</scope>
    <source>
        <strain evidence="4 5">11</strain>
    </source>
</reference>
<dbReference type="RefSeq" id="WP_244903492.1">
    <property type="nucleotide sequence ID" value="NZ_FXAZ01000006.1"/>
</dbReference>
<dbReference type="HAMAP" id="MF_00991">
    <property type="entry name" value="MqnB"/>
    <property type="match status" value="1"/>
</dbReference>
<dbReference type="EC" id="3.2.2.26" evidence="1 2"/>
<dbReference type="InterPro" id="IPR000845">
    <property type="entry name" value="Nucleoside_phosphorylase_d"/>
</dbReference>
<dbReference type="PANTHER" id="PTHR46832:SF2">
    <property type="entry name" value="FUTALOSINE HYDROLASE"/>
    <property type="match status" value="1"/>
</dbReference>
<evidence type="ECO:0000313" key="5">
    <source>
        <dbReference type="Proteomes" id="UP000193834"/>
    </source>
</evidence>
<dbReference type="GO" id="GO:0009116">
    <property type="term" value="P:nucleoside metabolic process"/>
    <property type="evidence" value="ECO:0007669"/>
    <property type="project" value="InterPro"/>
</dbReference>
<evidence type="ECO:0000259" key="3">
    <source>
        <dbReference type="Pfam" id="PF01048"/>
    </source>
</evidence>